<keyword evidence="1" id="KW-1133">Transmembrane helix</keyword>
<gene>
    <name evidence="2" type="ORF">G2W53_041170</name>
</gene>
<keyword evidence="3" id="KW-1185">Reference proteome</keyword>
<comment type="caution">
    <text evidence="2">The sequence shown here is derived from an EMBL/GenBank/DDBJ whole genome shotgun (WGS) entry which is preliminary data.</text>
</comment>
<dbReference type="AlphaFoldDB" id="A0A834SER8"/>
<accession>A0A834SER8</accession>
<evidence type="ECO:0000313" key="3">
    <source>
        <dbReference type="Proteomes" id="UP000634136"/>
    </source>
</evidence>
<proteinExistence type="predicted"/>
<feature type="transmembrane region" description="Helical" evidence="1">
    <location>
        <begin position="32"/>
        <end position="53"/>
    </location>
</feature>
<name>A0A834SER8_9FABA</name>
<dbReference type="Proteomes" id="UP000634136">
    <property type="component" value="Unassembled WGS sequence"/>
</dbReference>
<evidence type="ECO:0000256" key="1">
    <source>
        <dbReference type="SAM" id="Phobius"/>
    </source>
</evidence>
<evidence type="ECO:0000313" key="2">
    <source>
        <dbReference type="EMBL" id="KAF7802059.1"/>
    </source>
</evidence>
<protein>
    <submittedName>
        <fullName evidence="2">Uncharacterized protein</fullName>
    </submittedName>
</protein>
<organism evidence="2 3">
    <name type="scientific">Senna tora</name>
    <dbReference type="NCBI Taxonomy" id="362788"/>
    <lineage>
        <taxon>Eukaryota</taxon>
        <taxon>Viridiplantae</taxon>
        <taxon>Streptophyta</taxon>
        <taxon>Embryophyta</taxon>
        <taxon>Tracheophyta</taxon>
        <taxon>Spermatophyta</taxon>
        <taxon>Magnoliopsida</taxon>
        <taxon>eudicotyledons</taxon>
        <taxon>Gunneridae</taxon>
        <taxon>Pentapetalae</taxon>
        <taxon>rosids</taxon>
        <taxon>fabids</taxon>
        <taxon>Fabales</taxon>
        <taxon>Fabaceae</taxon>
        <taxon>Caesalpinioideae</taxon>
        <taxon>Cassia clade</taxon>
        <taxon>Senna</taxon>
    </lineage>
</organism>
<dbReference type="EMBL" id="JAAIUW010000013">
    <property type="protein sequence ID" value="KAF7802059.1"/>
    <property type="molecule type" value="Genomic_DNA"/>
</dbReference>
<keyword evidence="1" id="KW-0812">Transmembrane</keyword>
<keyword evidence="1" id="KW-0472">Membrane</keyword>
<reference evidence="2" key="1">
    <citation type="submission" date="2020-09" db="EMBL/GenBank/DDBJ databases">
        <title>Genome-Enabled Discovery of Anthraquinone Biosynthesis in Senna tora.</title>
        <authorList>
            <person name="Kang S.-H."/>
            <person name="Pandey R.P."/>
            <person name="Lee C.-M."/>
            <person name="Sim J.-S."/>
            <person name="Jeong J.-T."/>
            <person name="Choi B.-S."/>
            <person name="Jung M."/>
            <person name="Ginzburg D."/>
            <person name="Zhao K."/>
            <person name="Won S.Y."/>
            <person name="Oh T.-J."/>
            <person name="Yu Y."/>
            <person name="Kim N.-H."/>
            <person name="Lee O.R."/>
            <person name="Lee T.-H."/>
            <person name="Bashyal P."/>
            <person name="Kim T.-S."/>
            <person name="Lee W.-H."/>
            <person name="Kawkins C."/>
            <person name="Kim C.-K."/>
            <person name="Kim J.S."/>
            <person name="Ahn B.O."/>
            <person name="Rhee S.Y."/>
            <person name="Sohng J.K."/>
        </authorList>
    </citation>
    <scope>NUCLEOTIDE SEQUENCE</scope>
    <source>
        <tissue evidence="2">Leaf</tissue>
    </source>
</reference>
<sequence>MENMAEVKGEVRLSVLVWVDLGRRRVEEWRKWWLGCSGSAVAGGLGAVALLWLEAWLWRCESLKDWGEREIRD</sequence>